<dbReference type="EMBL" id="CP000505">
    <property type="protein sequence ID" value="ABL77688.1"/>
    <property type="molecule type" value="Genomic_DNA"/>
</dbReference>
<dbReference type="PIRSF" id="PIRSF002181">
    <property type="entry name" value="Ribosomal_L13"/>
    <property type="match status" value="1"/>
</dbReference>
<evidence type="ECO:0000256" key="4">
    <source>
        <dbReference type="HAMAP-Rule" id="MF_01366"/>
    </source>
</evidence>
<dbReference type="GO" id="GO:0003735">
    <property type="term" value="F:structural constituent of ribosome"/>
    <property type="evidence" value="ECO:0007669"/>
    <property type="project" value="UniProtKB-UniRule"/>
</dbReference>
<dbReference type="PANTHER" id="PTHR11545">
    <property type="entry name" value="RIBOSOMAL PROTEIN L13"/>
    <property type="match status" value="1"/>
</dbReference>
<dbReference type="InterPro" id="IPR023563">
    <property type="entry name" value="Ribosomal_uL13_CS"/>
</dbReference>
<evidence type="ECO:0000313" key="6">
    <source>
        <dbReference type="EMBL" id="ABL77688.1"/>
    </source>
</evidence>
<dbReference type="SUPFAM" id="SSF52161">
    <property type="entry name" value="Ribosomal protein L13"/>
    <property type="match status" value="1"/>
</dbReference>
<dbReference type="InterPro" id="IPR005755">
    <property type="entry name" value="Ribosomal_uL13_euk/arc"/>
</dbReference>
<dbReference type="AlphaFoldDB" id="A1RWV8"/>
<keyword evidence="7" id="KW-1185">Reference proteome</keyword>
<evidence type="ECO:0000256" key="3">
    <source>
        <dbReference type="ARBA" id="ARBA00023274"/>
    </source>
</evidence>
<dbReference type="EnsemblBacteria" id="ABL77688">
    <property type="protein sequence ID" value="ABL77688"/>
    <property type="gene ID" value="Tpen_0278"/>
</dbReference>
<dbReference type="OrthoDB" id="7668at2157"/>
<evidence type="ECO:0000256" key="2">
    <source>
        <dbReference type="ARBA" id="ARBA00022980"/>
    </source>
</evidence>
<dbReference type="InterPro" id="IPR005822">
    <property type="entry name" value="Ribosomal_uL13"/>
</dbReference>
<comment type="similarity">
    <text evidence="1 4 5">Belongs to the universal ribosomal protein uL13 family.</text>
</comment>
<organism evidence="6 7">
    <name type="scientific">Thermofilum pendens (strain DSM 2475 / Hrk 5)</name>
    <dbReference type="NCBI Taxonomy" id="368408"/>
    <lineage>
        <taxon>Archaea</taxon>
        <taxon>Thermoproteota</taxon>
        <taxon>Thermoprotei</taxon>
        <taxon>Thermofilales</taxon>
        <taxon>Thermofilaceae</taxon>
        <taxon>Thermofilum</taxon>
    </lineage>
</organism>
<dbReference type="NCBIfam" id="TIGR01077">
    <property type="entry name" value="L13_A_E"/>
    <property type="match status" value="1"/>
</dbReference>
<evidence type="ECO:0000313" key="7">
    <source>
        <dbReference type="Proteomes" id="UP000000641"/>
    </source>
</evidence>
<dbReference type="HAMAP" id="MF_01366">
    <property type="entry name" value="Ribosomal_uL13"/>
    <property type="match status" value="1"/>
</dbReference>
<dbReference type="Proteomes" id="UP000000641">
    <property type="component" value="Chromosome"/>
</dbReference>
<sequence>MSGKEEAIVIDGTGHIAGRLASVVAKRLLKGDRVVVVNAEKIVITGKPKRVVEKYLKRWVEWKTYYNPELRGPKYPKTPDRLFKRMVRGMLPMEKTIGRDSLKRLTVYVGLPDEYRNAKLVKVEEALFKNELVPYITLGELYKSLTNREVVSNA</sequence>
<protein>
    <recommendedName>
        <fullName evidence="4">Large ribosomal subunit protein uL13</fullName>
    </recommendedName>
</protein>
<dbReference type="RefSeq" id="WP_011751953.1">
    <property type="nucleotide sequence ID" value="NC_008698.1"/>
</dbReference>
<gene>
    <name evidence="4" type="primary">rpl13</name>
    <name evidence="6" type="ordered locus">Tpen_0278</name>
</gene>
<dbReference type="GO" id="GO:0003729">
    <property type="term" value="F:mRNA binding"/>
    <property type="evidence" value="ECO:0007669"/>
    <property type="project" value="TreeGrafter"/>
</dbReference>
<dbReference type="eggNOG" id="arCOG04242">
    <property type="taxonomic scope" value="Archaea"/>
</dbReference>
<dbReference type="GO" id="GO:0022625">
    <property type="term" value="C:cytosolic large ribosomal subunit"/>
    <property type="evidence" value="ECO:0007669"/>
    <property type="project" value="UniProtKB-UniRule"/>
</dbReference>
<dbReference type="HOGENOM" id="CLU_076922_1_0_2"/>
<dbReference type="Pfam" id="PF00572">
    <property type="entry name" value="Ribosomal_L13"/>
    <property type="match status" value="1"/>
</dbReference>
<dbReference type="PANTHER" id="PTHR11545:SF3">
    <property type="entry name" value="LARGE RIBOSOMAL SUBUNIT PROTEIN UL13"/>
    <property type="match status" value="1"/>
</dbReference>
<dbReference type="GeneID" id="4602088"/>
<keyword evidence="2 4" id="KW-0689">Ribosomal protein</keyword>
<dbReference type="InterPro" id="IPR005823">
    <property type="entry name" value="Ribosomal_uL13_bac-type"/>
</dbReference>
<comment type="function">
    <text evidence="4">This protein is one of the early assembly proteins of the 50S ribosomal subunit, although it is not seen to bind rRNA by itself. It is important during the early stages of 50S assembly.</text>
</comment>
<dbReference type="InterPro" id="IPR036899">
    <property type="entry name" value="Ribosomal_uL13_sf"/>
</dbReference>
<accession>A1RWV8</accession>
<dbReference type="NCBIfam" id="NF005004">
    <property type="entry name" value="PRK06394.1"/>
    <property type="match status" value="1"/>
</dbReference>
<keyword evidence="3 4" id="KW-0687">Ribonucleoprotein</keyword>
<dbReference type="GO" id="GO:0006412">
    <property type="term" value="P:translation"/>
    <property type="evidence" value="ECO:0007669"/>
    <property type="project" value="UniProtKB-UniRule"/>
</dbReference>
<dbReference type="CDD" id="cd00392">
    <property type="entry name" value="Ribosomal_L13"/>
    <property type="match status" value="1"/>
</dbReference>
<evidence type="ECO:0000256" key="5">
    <source>
        <dbReference type="RuleBase" id="RU003877"/>
    </source>
</evidence>
<comment type="subunit">
    <text evidence="4">Part of the 50S ribosomal subunit.</text>
</comment>
<reference evidence="7" key="1">
    <citation type="journal article" date="2008" name="J. Bacteriol.">
        <title>Genome sequence of Thermofilum pendens reveals an exceptional loss of biosynthetic pathways without genome reduction.</title>
        <authorList>
            <person name="Anderson I."/>
            <person name="Rodriguez J."/>
            <person name="Susanti D."/>
            <person name="Porat I."/>
            <person name="Reich C."/>
            <person name="Ulrich L.E."/>
            <person name="Elkins J.G."/>
            <person name="Mavromatis K."/>
            <person name="Lykidis A."/>
            <person name="Kim E."/>
            <person name="Thompson L.S."/>
            <person name="Nolan M."/>
            <person name="Land M."/>
            <person name="Copeland A."/>
            <person name="Lapidus A."/>
            <person name="Lucas S."/>
            <person name="Detter C."/>
            <person name="Zhulin I.B."/>
            <person name="Olsen G.J."/>
            <person name="Whitman W."/>
            <person name="Mukhopadhyay B."/>
            <person name="Bristow J."/>
            <person name="Kyrpides N."/>
        </authorList>
    </citation>
    <scope>NUCLEOTIDE SEQUENCE [LARGE SCALE GENOMIC DNA]</scope>
    <source>
        <strain evidence="7">DSM 2475 / Hrk 5</strain>
    </source>
</reference>
<evidence type="ECO:0000256" key="1">
    <source>
        <dbReference type="ARBA" id="ARBA00006227"/>
    </source>
</evidence>
<dbReference type="PROSITE" id="PS00783">
    <property type="entry name" value="RIBOSOMAL_L13"/>
    <property type="match status" value="1"/>
</dbReference>
<dbReference type="KEGG" id="tpe:Tpen_0278"/>
<dbReference type="Gene3D" id="3.90.1180.10">
    <property type="entry name" value="Ribosomal protein L13"/>
    <property type="match status" value="1"/>
</dbReference>
<dbReference type="GO" id="GO:0017148">
    <property type="term" value="P:negative regulation of translation"/>
    <property type="evidence" value="ECO:0007669"/>
    <property type="project" value="TreeGrafter"/>
</dbReference>
<dbReference type="STRING" id="368408.Tpen_0278"/>
<proteinExistence type="inferred from homology"/>
<name>A1RWV8_THEPD</name>